<gene>
    <name evidence="1" type="ORF">D791_00538</name>
</gene>
<keyword evidence="2" id="KW-1185">Reference proteome</keyword>
<proteinExistence type="predicted"/>
<sequence length="79" mass="9158">MRVISFNTQGIEQAAEKGFFDWMVKQDADVVCLQSLRAKEYQLDDERYHPEAIMPISLMRSRMDSVESRSTLDMCPKPS</sequence>
<reference evidence="1 2" key="2">
    <citation type="journal article" date="2015" name="Syst. Appl. Microbiol.">
        <title>Nitrincola nitratireducens sp. nov. isolated from a haloalkaline crater lake.</title>
        <authorList>
            <person name="Singh A."/>
            <person name="Vaidya B."/>
            <person name="Tanuku N.R."/>
            <person name="Pinnaka A.K."/>
        </authorList>
    </citation>
    <scope>NUCLEOTIDE SEQUENCE [LARGE SCALE GENOMIC DNA]</scope>
    <source>
        <strain evidence="1 2">AK23</strain>
    </source>
</reference>
<evidence type="ECO:0000313" key="1">
    <source>
        <dbReference type="EMBL" id="EXJ12293.1"/>
    </source>
</evidence>
<accession>W9UYJ1</accession>
<dbReference type="Proteomes" id="UP000019464">
    <property type="component" value="Unassembled WGS sequence"/>
</dbReference>
<name>W9UYJ1_9GAMM</name>
<dbReference type="SUPFAM" id="SSF56219">
    <property type="entry name" value="DNase I-like"/>
    <property type="match status" value="1"/>
</dbReference>
<dbReference type="AlphaFoldDB" id="W9UYJ1"/>
<dbReference type="STRING" id="1229521.D791_00538"/>
<dbReference type="EMBL" id="AONB01000002">
    <property type="protein sequence ID" value="EXJ12293.1"/>
    <property type="molecule type" value="Genomic_DNA"/>
</dbReference>
<reference evidence="2" key="1">
    <citation type="submission" date="2012-11" db="EMBL/GenBank/DDBJ databases">
        <authorList>
            <person name="Singh A."/>
            <person name="Pinnaka A.K."/>
            <person name="Vaidya B."/>
        </authorList>
    </citation>
    <scope>NUCLEOTIDE SEQUENCE [LARGE SCALE GENOMIC DNA]</scope>
    <source>
        <strain evidence="2">AK23</strain>
    </source>
</reference>
<protein>
    <submittedName>
        <fullName evidence="1">Exodeoxyribonuclease III (Xth)</fullName>
    </submittedName>
</protein>
<dbReference type="Gene3D" id="3.60.10.10">
    <property type="entry name" value="Endonuclease/exonuclease/phosphatase"/>
    <property type="match status" value="1"/>
</dbReference>
<organism evidence="1 2">
    <name type="scientific">Nitrincola nitratireducens</name>
    <dbReference type="NCBI Taxonomy" id="1229521"/>
    <lineage>
        <taxon>Bacteria</taxon>
        <taxon>Pseudomonadati</taxon>
        <taxon>Pseudomonadota</taxon>
        <taxon>Gammaproteobacteria</taxon>
        <taxon>Oceanospirillales</taxon>
        <taxon>Oceanospirillaceae</taxon>
        <taxon>Nitrincola</taxon>
    </lineage>
</organism>
<dbReference type="InterPro" id="IPR036691">
    <property type="entry name" value="Endo/exonu/phosph_ase_sf"/>
</dbReference>
<evidence type="ECO:0000313" key="2">
    <source>
        <dbReference type="Proteomes" id="UP000019464"/>
    </source>
</evidence>
<comment type="caution">
    <text evidence="1">The sequence shown here is derived from an EMBL/GenBank/DDBJ whole genome shotgun (WGS) entry which is preliminary data.</text>
</comment>